<keyword evidence="4" id="KW-1185">Reference proteome</keyword>
<name>A0A194UUB2_CYTMA</name>
<feature type="region of interest" description="Disordered" evidence="2">
    <location>
        <begin position="86"/>
        <end position="137"/>
    </location>
</feature>
<accession>A0A194UUB2</accession>
<gene>
    <name evidence="3" type="ORF">VP1G_02536</name>
</gene>
<feature type="compositionally biased region" description="Pro residues" evidence="2">
    <location>
        <begin position="116"/>
        <end position="127"/>
    </location>
</feature>
<evidence type="ECO:0000313" key="4">
    <source>
        <dbReference type="Proteomes" id="UP000078576"/>
    </source>
</evidence>
<evidence type="ECO:0000256" key="2">
    <source>
        <dbReference type="SAM" id="MobiDB-lite"/>
    </source>
</evidence>
<dbReference type="EMBL" id="KN714678">
    <property type="protein sequence ID" value="KUI55206.1"/>
    <property type="molecule type" value="Genomic_DNA"/>
</dbReference>
<dbReference type="AlphaFoldDB" id="A0A194UUB2"/>
<proteinExistence type="predicted"/>
<organism evidence="3 4">
    <name type="scientific">Cytospora mali</name>
    <name type="common">Apple Valsa canker fungus</name>
    <name type="synonym">Valsa mali</name>
    <dbReference type="NCBI Taxonomy" id="578113"/>
    <lineage>
        <taxon>Eukaryota</taxon>
        <taxon>Fungi</taxon>
        <taxon>Dikarya</taxon>
        <taxon>Ascomycota</taxon>
        <taxon>Pezizomycotina</taxon>
        <taxon>Sordariomycetes</taxon>
        <taxon>Sordariomycetidae</taxon>
        <taxon>Diaporthales</taxon>
        <taxon>Cytosporaceae</taxon>
        <taxon>Cytospora</taxon>
    </lineage>
</organism>
<feature type="region of interest" description="Disordered" evidence="2">
    <location>
        <begin position="150"/>
        <end position="172"/>
    </location>
</feature>
<evidence type="ECO:0000256" key="1">
    <source>
        <dbReference type="SAM" id="Coils"/>
    </source>
</evidence>
<dbReference type="Proteomes" id="UP000078576">
    <property type="component" value="Unassembled WGS sequence"/>
</dbReference>
<protein>
    <recommendedName>
        <fullName evidence="5">E3 ubiquitin-protein ligase CCNB1IP1</fullName>
    </recommendedName>
</protein>
<dbReference type="OrthoDB" id="441210at2759"/>
<evidence type="ECO:0008006" key="5">
    <source>
        <dbReference type="Google" id="ProtNLM"/>
    </source>
</evidence>
<evidence type="ECO:0000313" key="3">
    <source>
        <dbReference type="EMBL" id="KUI55206.1"/>
    </source>
</evidence>
<keyword evidence="1" id="KW-0175">Coiled coil</keyword>
<sequence>MTLDQDNLRRKNDELTQAYKDKNRKLLQTQELYDKLKRKAMLGQIQDAATDAVDTTLQGGVNAGAYPTDRMDIQEVYEQQFGTPISSGHYTDRSGVMPPQPRMAAQDLGEGSWARPAPPAPPPPPPQGAGGLGLSAVPGVVAGTPVAALHGSGRMRQPSSERQHNQRTSTDNFIGVGLSSRLKASHASGPTGIFVPALLNDPDCQRSIRWDNMVMELASIQQSEL</sequence>
<feature type="coiled-coil region" evidence="1">
    <location>
        <begin position="5"/>
        <end position="39"/>
    </location>
</feature>
<reference evidence="4" key="1">
    <citation type="submission" date="2014-12" db="EMBL/GenBank/DDBJ databases">
        <title>Genome Sequence of Valsa Canker Pathogens Uncovers a Specific Adaption of Colonization on Woody Bark.</title>
        <authorList>
            <person name="Yin Z."/>
            <person name="Liu H."/>
            <person name="Gao X."/>
            <person name="Li Z."/>
            <person name="Song N."/>
            <person name="Ke X."/>
            <person name="Dai Q."/>
            <person name="Wu Y."/>
            <person name="Sun Y."/>
            <person name="Xu J.-R."/>
            <person name="Kang Z.K."/>
            <person name="Wang L."/>
            <person name="Huang L."/>
        </authorList>
    </citation>
    <scope>NUCLEOTIDE SEQUENCE [LARGE SCALE GENOMIC DNA]</scope>
    <source>
        <strain evidence="4">SXYL134</strain>
    </source>
</reference>
<dbReference type="STRING" id="694573.A0A194UUB2"/>